<feature type="compositionally biased region" description="Polar residues" evidence="1">
    <location>
        <begin position="420"/>
        <end position="433"/>
    </location>
</feature>
<dbReference type="AlphaFoldDB" id="A0A8S3SH87"/>
<organism evidence="2 3">
    <name type="scientific">Mytilus edulis</name>
    <name type="common">Blue mussel</name>
    <dbReference type="NCBI Taxonomy" id="6550"/>
    <lineage>
        <taxon>Eukaryota</taxon>
        <taxon>Metazoa</taxon>
        <taxon>Spiralia</taxon>
        <taxon>Lophotrochozoa</taxon>
        <taxon>Mollusca</taxon>
        <taxon>Bivalvia</taxon>
        <taxon>Autobranchia</taxon>
        <taxon>Pteriomorphia</taxon>
        <taxon>Mytilida</taxon>
        <taxon>Mytiloidea</taxon>
        <taxon>Mytilidae</taxon>
        <taxon>Mytilinae</taxon>
        <taxon>Mytilus</taxon>
    </lineage>
</organism>
<evidence type="ECO:0000313" key="2">
    <source>
        <dbReference type="EMBL" id="CAG2219814.1"/>
    </source>
</evidence>
<name>A0A8S3SH87_MYTED</name>
<gene>
    <name evidence="2" type="ORF">MEDL_33321</name>
</gene>
<proteinExistence type="predicted"/>
<sequence length="477" mass="54635">MHPVQTGEKRKCTKSNPAIKTSEKDEIIVTQKTRILNLENEIRHMKTVIDAIQAGKETSNQNQTSNQNAHAREYCQQDHMAQNHIKDMLLDQRLRGIETQMMQNMCIQTAITTQIAIQAKQHPPVLPHICTGQWPIQPGIAQRGTPSNMHTAYMNQYTSMPNLHSGMNRTYDPQTYMNPHYGTPIYMNHYNGASTYMNQLHGTPEYVNHYNGTPAYMNQQYNQPYGTLTYVNQHHAMPTYMNLHYRTPTNVNQQQMPGINTHSTPVINQHIHQGTRPHGMPNDLNYNVHTNQPNVQRRNDSNQMLNPQNIQHTKPGLLPHPKSNCRNIKARINHADDIPIVTSQSHHSLANSEIQNVKDQQSRNLLKVLLKRRKSHKTEGEYNENMIEHLQRHFKMLTNGSNKATLKCKLLDASPRKPPTRSNTNNNKQKGDNSSIEIVTSNIEGLKTNIAFLHSLDLAKTIICLQDTYIRTSNSRN</sequence>
<feature type="region of interest" description="Disordered" evidence="1">
    <location>
        <begin position="412"/>
        <end position="433"/>
    </location>
</feature>
<dbReference type="EMBL" id="CAJPWZ010001642">
    <property type="protein sequence ID" value="CAG2219814.1"/>
    <property type="molecule type" value="Genomic_DNA"/>
</dbReference>
<reference evidence="2" key="1">
    <citation type="submission" date="2021-03" db="EMBL/GenBank/DDBJ databases">
        <authorList>
            <person name="Bekaert M."/>
        </authorList>
    </citation>
    <scope>NUCLEOTIDE SEQUENCE</scope>
</reference>
<dbReference type="Proteomes" id="UP000683360">
    <property type="component" value="Unassembled WGS sequence"/>
</dbReference>
<evidence type="ECO:0000313" key="3">
    <source>
        <dbReference type="Proteomes" id="UP000683360"/>
    </source>
</evidence>
<comment type="caution">
    <text evidence="2">The sequence shown here is derived from an EMBL/GenBank/DDBJ whole genome shotgun (WGS) entry which is preliminary data.</text>
</comment>
<evidence type="ECO:0000256" key="1">
    <source>
        <dbReference type="SAM" id="MobiDB-lite"/>
    </source>
</evidence>
<keyword evidence="3" id="KW-1185">Reference proteome</keyword>
<accession>A0A8S3SH87</accession>
<protein>
    <submittedName>
        <fullName evidence="2">Uncharacterized protein</fullName>
    </submittedName>
</protein>